<dbReference type="Proteomes" id="UP001190700">
    <property type="component" value="Unassembled WGS sequence"/>
</dbReference>
<dbReference type="InterPro" id="IPR002404">
    <property type="entry name" value="IRS_PTB"/>
</dbReference>
<proteinExistence type="predicted"/>
<dbReference type="Pfam" id="PF00169">
    <property type="entry name" value="PH"/>
    <property type="match status" value="1"/>
</dbReference>
<dbReference type="InterPro" id="IPR011993">
    <property type="entry name" value="PH-like_dom_sf"/>
</dbReference>
<feature type="domain" description="PH" evidence="1">
    <location>
        <begin position="163"/>
        <end position="271"/>
    </location>
</feature>
<dbReference type="EMBL" id="LGRX02000432">
    <property type="protein sequence ID" value="KAK3288587.1"/>
    <property type="molecule type" value="Genomic_DNA"/>
</dbReference>
<name>A0AAE0LKJ9_9CHLO</name>
<dbReference type="InterPro" id="IPR051707">
    <property type="entry name" value="PI-Interact_SigTrans_Reg"/>
</dbReference>
<evidence type="ECO:0000259" key="1">
    <source>
        <dbReference type="PROSITE" id="PS50003"/>
    </source>
</evidence>
<organism evidence="2 3">
    <name type="scientific">Cymbomonas tetramitiformis</name>
    <dbReference type="NCBI Taxonomy" id="36881"/>
    <lineage>
        <taxon>Eukaryota</taxon>
        <taxon>Viridiplantae</taxon>
        <taxon>Chlorophyta</taxon>
        <taxon>Pyramimonadophyceae</taxon>
        <taxon>Pyramimonadales</taxon>
        <taxon>Pyramimonadaceae</taxon>
        <taxon>Cymbomonas</taxon>
    </lineage>
</organism>
<comment type="caution">
    <text evidence="2">The sequence shown here is derived from an EMBL/GenBank/DDBJ whole genome shotgun (WGS) entry which is preliminary data.</text>
</comment>
<dbReference type="PANTHER" id="PTHR14336">
    <property type="entry name" value="TANDEM PH DOMAIN CONTAINING PROTEIN"/>
    <property type="match status" value="1"/>
</dbReference>
<dbReference type="Gene3D" id="2.30.29.30">
    <property type="entry name" value="Pleckstrin-homology domain (PH domain)/Phosphotyrosine-binding domain (PTB)"/>
    <property type="match status" value="2"/>
</dbReference>
<accession>A0AAE0LKJ9</accession>
<dbReference type="SUPFAM" id="SSF50729">
    <property type="entry name" value="PH domain-like"/>
    <property type="match status" value="2"/>
</dbReference>
<dbReference type="Pfam" id="PF02174">
    <property type="entry name" value="IRS"/>
    <property type="match status" value="1"/>
</dbReference>
<sequence>MRVQLPYCIHLRNVKKASGVCPRRLVTMRGMNGDSASPGRRFSVVIPGDDKKSMFLSQLEVGADGLKLWNILGDDVLNDYKFDQIDSWWYTEDQFFILVNTPEGEKEVKLKSKKSEEIINAMQACVDNILKKRQSLIEHKEQVANSQPGSAMAGMGSTTSQSTEVKRGYLSKQRNKFPYRWQKRFFVLAQESGGHVLKYYASDPAAKEDEKSLGAIDLAKMKILPYKDNPRLCITFEAWQANKNRQRQFVLQAEEEWAAEAWTQALLTVATVDNQRRSSLMDDGHDGDESGR</sequence>
<dbReference type="SMART" id="SM00233">
    <property type="entry name" value="PH"/>
    <property type="match status" value="1"/>
</dbReference>
<dbReference type="AlphaFoldDB" id="A0AAE0LKJ9"/>
<keyword evidence="3" id="KW-1185">Reference proteome</keyword>
<protein>
    <recommendedName>
        <fullName evidence="1">PH domain-containing protein</fullName>
    </recommendedName>
</protein>
<dbReference type="PROSITE" id="PS50003">
    <property type="entry name" value="PH_DOMAIN"/>
    <property type="match status" value="1"/>
</dbReference>
<evidence type="ECO:0000313" key="2">
    <source>
        <dbReference type="EMBL" id="KAK3288587.1"/>
    </source>
</evidence>
<reference evidence="2 3" key="1">
    <citation type="journal article" date="2015" name="Genome Biol. Evol.">
        <title>Comparative Genomics of a Bacterivorous Green Alga Reveals Evolutionary Causalities and Consequences of Phago-Mixotrophic Mode of Nutrition.</title>
        <authorList>
            <person name="Burns J.A."/>
            <person name="Paasch A."/>
            <person name="Narechania A."/>
            <person name="Kim E."/>
        </authorList>
    </citation>
    <scope>NUCLEOTIDE SEQUENCE [LARGE SCALE GENOMIC DNA]</scope>
    <source>
        <strain evidence="2 3">PLY_AMNH</strain>
    </source>
</reference>
<evidence type="ECO:0000313" key="3">
    <source>
        <dbReference type="Proteomes" id="UP001190700"/>
    </source>
</evidence>
<gene>
    <name evidence="2" type="ORF">CYMTET_3952</name>
</gene>
<dbReference type="InterPro" id="IPR001849">
    <property type="entry name" value="PH_domain"/>
</dbReference>